<reference evidence="2 3" key="1">
    <citation type="journal article" date="2015" name="Sci. Rep.">
        <title>Genome of the facultative scuticociliatosis pathogen Pseudocohnilembus persalinus provides insight into its virulence through horizontal gene transfer.</title>
        <authorList>
            <person name="Xiong J."/>
            <person name="Wang G."/>
            <person name="Cheng J."/>
            <person name="Tian M."/>
            <person name="Pan X."/>
            <person name="Warren A."/>
            <person name="Jiang C."/>
            <person name="Yuan D."/>
            <person name="Miao W."/>
        </authorList>
    </citation>
    <scope>NUCLEOTIDE SEQUENCE [LARGE SCALE GENOMIC DNA]</scope>
    <source>
        <strain evidence="2">36N120E</strain>
    </source>
</reference>
<evidence type="ECO:0008006" key="4">
    <source>
        <dbReference type="Google" id="ProtNLM"/>
    </source>
</evidence>
<sequence length="202" mass="22981">MIQEMSKKEQKNESQILNKKKINFLPAIRKEIFVDSQGQSGFKLSEYQIKKGLQQNNEKKNTFKKKMKFIVLTILILALYSVQGYNYQDMFDCQAKCTIPGEGYHAKAEAQRKQIDKCLLSSSNNSCQNWIKFLKQELPNEGVYGGNLNVDSLKDFNDCLTGCTDTMENEDIKTYTSCLVECGSQMLVFSALVVLLLSVVLL</sequence>
<evidence type="ECO:0000313" key="3">
    <source>
        <dbReference type="Proteomes" id="UP000054937"/>
    </source>
</evidence>
<gene>
    <name evidence="2" type="ORF">PPERSA_10904</name>
</gene>
<feature type="transmembrane region" description="Helical" evidence="1">
    <location>
        <begin position="69"/>
        <end position="87"/>
    </location>
</feature>
<evidence type="ECO:0000313" key="2">
    <source>
        <dbReference type="EMBL" id="KRX11137.1"/>
    </source>
</evidence>
<dbReference type="Proteomes" id="UP000054937">
    <property type="component" value="Unassembled WGS sequence"/>
</dbReference>
<proteinExistence type="predicted"/>
<dbReference type="EMBL" id="LDAU01000006">
    <property type="protein sequence ID" value="KRX11137.1"/>
    <property type="molecule type" value="Genomic_DNA"/>
</dbReference>
<dbReference type="InParanoid" id="A0A0V0R9H3"/>
<keyword evidence="1" id="KW-1133">Transmembrane helix</keyword>
<dbReference type="AlphaFoldDB" id="A0A0V0R9H3"/>
<protein>
    <recommendedName>
        <fullName evidence="4">Transmembrane protein</fullName>
    </recommendedName>
</protein>
<comment type="caution">
    <text evidence="2">The sequence shown here is derived from an EMBL/GenBank/DDBJ whole genome shotgun (WGS) entry which is preliminary data.</text>
</comment>
<keyword evidence="3" id="KW-1185">Reference proteome</keyword>
<evidence type="ECO:0000256" key="1">
    <source>
        <dbReference type="SAM" id="Phobius"/>
    </source>
</evidence>
<name>A0A0V0R9H3_PSEPJ</name>
<keyword evidence="1" id="KW-0472">Membrane</keyword>
<keyword evidence="1" id="KW-0812">Transmembrane</keyword>
<organism evidence="2 3">
    <name type="scientific">Pseudocohnilembus persalinus</name>
    <name type="common">Ciliate</name>
    <dbReference type="NCBI Taxonomy" id="266149"/>
    <lineage>
        <taxon>Eukaryota</taxon>
        <taxon>Sar</taxon>
        <taxon>Alveolata</taxon>
        <taxon>Ciliophora</taxon>
        <taxon>Intramacronucleata</taxon>
        <taxon>Oligohymenophorea</taxon>
        <taxon>Scuticociliatia</taxon>
        <taxon>Philasterida</taxon>
        <taxon>Pseudocohnilembidae</taxon>
        <taxon>Pseudocohnilembus</taxon>
    </lineage>
</organism>
<accession>A0A0V0R9H3</accession>